<feature type="domain" description="DUF58" evidence="1">
    <location>
        <begin position="62"/>
        <end position="261"/>
    </location>
</feature>
<dbReference type="PANTHER" id="PTHR33608">
    <property type="entry name" value="BLL2464 PROTEIN"/>
    <property type="match status" value="1"/>
</dbReference>
<sequence>MAFGAKIRGRPTSNEAGLRERAQSMAAALPPLLVQAERIAATVEQGVHGRRRVGPGDTFWQFRRYQPGDPVGRIDWRQSAKADPVFVRESEWAAAQTIYLWRDASASMRWRSGRNLPEKIERADLVTLALAALLLDAGERVALLGEGAPPFTGHRGLERLALLLQHHPEDQSLPPDLRLPRHAELVLVGDFLSPLATLETRFKRLAEYQPHGHILQLLDPAEQSLPFTGRIRFEGTEREGDALIGRVEAIRQAYAERLQAQLDGMAALARTLGWSYALTTTDRSPESALLALYRRLGERSEVRIR</sequence>
<gene>
    <name evidence="2" type="ORF">FRZ44_09250</name>
</gene>
<dbReference type="EMBL" id="CP042906">
    <property type="protein sequence ID" value="QEX15638.1"/>
    <property type="molecule type" value="Genomic_DNA"/>
</dbReference>
<proteinExistence type="predicted"/>
<keyword evidence="3" id="KW-1185">Reference proteome</keyword>
<dbReference type="PANTHER" id="PTHR33608:SF6">
    <property type="entry name" value="BLL2464 PROTEIN"/>
    <property type="match status" value="1"/>
</dbReference>
<reference evidence="2 3" key="1">
    <citation type="submission" date="2019-08" db="EMBL/GenBank/DDBJ databases">
        <title>Hyperibacter terrae gen. nov., sp. nov. and Hyperibacter viscosus sp. nov., two new members in the family Rhodospirillaceae isolated from the rhizosphere of Hypericum perforatum.</title>
        <authorList>
            <person name="Noviana Z."/>
        </authorList>
    </citation>
    <scope>NUCLEOTIDE SEQUENCE [LARGE SCALE GENOMIC DNA]</scope>
    <source>
        <strain evidence="2 3">R5913</strain>
    </source>
</reference>
<dbReference type="Pfam" id="PF01882">
    <property type="entry name" value="DUF58"/>
    <property type="match status" value="1"/>
</dbReference>
<name>A0A5J6MDY4_9PROT</name>
<accession>A0A5J6MDY4</accession>
<dbReference type="KEGG" id="htq:FRZ44_09250"/>
<evidence type="ECO:0000313" key="3">
    <source>
        <dbReference type="Proteomes" id="UP000326202"/>
    </source>
</evidence>
<dbReference type="Proteomes" id="UP000326202">
    <property type="component" value="Chromosome"/>
</dbReference>
<dbReference type="RefSeq" id="WP_151176071.1">
    <property type="nucleotide sequence ID" value="NZ_CP042906.1"/>
</dbReference>
<evidence type="ECO:0000313" key="2">
    <source>
        <dbReference type="EMBL" id="QEX15638.1"/>
    </source>
</evidence>
<organism evidence="2 3">
    <name type="scientific">Hypericibacter terrae</name>
    <dbReference type="NCBI Taxonomy" id="2602015"/>
    <lineage>
        <taxon>Bacteria</taxon>
        <taxon>Pseudomonadati</taxon>
        <taxon>Pseudomonadota</taxon>
        <taxon>Alphaproteobacteria</taxon>
        <taxon>Rhodospirillales</taxon>
        <taxon>Dongiaceae</taxon>
        <taxon>Hypericibacter</taxon>
    </lineage>
</organism>
<protein>
    <recommendedName>
        <fullName evidence="1">DUF58 domain-containing protein</fullName>
    </recommendedName>
</protein>
<evidence type="ECO:0000259" key="1">
    <source>
        <dbReference type="Pfam" id="PF01882"/>
    </source>
</evidence>
<dbReference type="InterPro" id="IPR002881">
    <property type="entry name" value="DUF58"/>
</dbReference>
<dbReference type="OrthoDB" id="9794556at2"/>
<dbReference type="AlphaFoldDB" id="A0A5J6MDY4"/>